<organism evidence="1 2">
    <name type="scientific">Globodera pallida</name>
    <name type="common">Potato cyst nematode worm</name>
    <name type="synonym">Heterodera pallida</name>
    <dbReference type="NCBI Taxonomy" id="36090"/>
    <lineage>
        <taxon>Eukaryota</taxon>
        <taxon>Metazoa</taxon>
        <taxon>Ecdysozoa</taxon>
        <taxon>Nematoda</taxon>
        <taxon>Chromadorea</taxon>
        <taxon>Rhabditida</taxon>
        <taxon>Tylenchina</taxon>
        <taxon>Tylenchomorpha</taxon>
        <taxon>Tylenchoidea</taxon>
        <taxon>Heteroderidae</taxon>
        <taxon>Heteroderinae</taxon>
        <taxon>Globodera</taxon>
    </lineage>
</organism>
<reference evidence="2" key="3">
    <citation type="submission" date="2016-06" db="UniProtKB">
        <authorList>
            <consortium name="WormBaseParasite"/>
        </authorList>
    </citation>
    <scope>IDENTIFICATION</scope>
</reference>
<accession>A0A183C0M9</accession>
<dbReference type="AlphaFoldDB" id="A0A183C0M9"/>
<keyword evidence="1" id="KW-1185">Reference proteome</keyword>
<evidence type="ECO:0000313" key="1">
    <source>
        <dbReference type="Proteomes" id="UP000050741"/>
    </source>
</evidence>
<reference evidence="1" key="1">
    <citation type="submission" date="2013-12" db="EMBL/GenBank/DDBJ databases">
        <authorList>
            <person name="Aslett M."/>
        </authorList>
    </citation>
    <scope>NUCLEOTIDE SEQUENCE [LARGE SCALE GENOMIC DNA]</scope>
    <source>
        <strain evidence="1">Lindley</strain>
    </source>
</reference>
<proteinExistence type="predicted"/>
<sequence>MSEFYHFDDKKFNKYRTDTLARNANGIKPTLLYYFFFSTFYRNLMTNTNLTKTRGNRQLLNWLYSIQKTVDRRMAAIVAERRRLPSLNASISS</sequence>
<evidence type="ECO:0000313" key="2">
    <source>
        <dbReference type="WBParaSite" id="GPLIN_000642200"/>
    </source>
</evidence>
<reference evidence="1" key="2">
    <citation type="submission" date="2014-05" db="EMBL/GenBank/DDBJ databases">
        <title>The genome and life-stage specific transcriptomes of Globodera pallida elucidate key aspects of plant parasitism by a cyst nematode.</title>
        <authorList>
            <person name="Cotton J.A."/>
            <person name="Lilley C.J."/>
            <person name="Jones L.M."/>
            <person name="Kikuchi T."/>
            <person name="Reid A.J."/>
            <person name="Thorpe P."/>
            <person name="Tsai I.J."/>
            <person name="Beasley H."/>
            <person name="Blok V."/>
            <person name="Cock P.J.A."/>
            <person name="Van den Akker S.E."/>
            <person name="Holroyd N."/>
            <person name="Hunt M."/>
            <person name="Mantelin S."/>
            <person name="Naghra H."/>
            <person name="Pain A."/>
            <person name="Palomares-Rius J.E."/>
            <person name="Zarowiecki M."/>
            <person name="Berriman M."/>
            <person name="Jones J.T."/>
            <person name="Urwin P.E."/>
        </authorList>
    </citation>
    <scope>NUCLEOTIDE SEQUENCE [LARGE SCALE GENOMIC DNA]</scope>
    <source>
        <strain evidence="1">Lindley</strain>
    </source>
</reference>
<dbReference type="WBParaSite" id="GPLIN_000642200">
    <property type="protein sequence ID" value="GPLIN_000642200"/>
    <property type="gene ID" value="GPLIN_000642200"/>
</dbReference>
<dbReference type="Proteomes" id="UP000050741">
    <property type="component" value="Unassembled WGS sequence"/>
</dbReference>
<name>A0A183C0M9_GLOPA</name>
<protein>
    <submittedName>
        <fullName evidence="2">Uncharacterized protein</fullName>
    </submittedName>
</protein>